<evidence type="ECO:0000313" key="1">
    <source>
        <dbReference type="EMBL" id="REA58054.1"/>
    </source>
</evidence>
<dbReference type="EMBL" id="QNUL01000023">
    <property type="protein sequence ID" value="REA58054.1"/>
    <property type="molecule type" value="Genomic_DNA"/>
</dbReference>
<dbReference type="OrthoDB" id="955293at2"/>
<reference evidence="1 2" key="1">
    <citation type="submission" date="2018-07" db="EMBL/GenBank/DDBJ databases">
        <title>Dyadobacter roseus sp. nov., isolated from rose rhizosphere soil.</title>
        <authorList>
            <person name="Chen L."/>
        </authorList>
    </citation>
    <scope>NUCLEOTIDE SEQUENCE [LARGE SCALE GENOMIC DNA]</scope>
    <source>
        <strain evidence="1 2">RS19</strain>
    </source>
</reference>
<accession>A0A3D8Y689</accession>
<dbReference type="AlphaFoldDB" id="A0A3D8Y689"/>
<gene>
    <name evidence="1" type="ORF">DSL64_21965</name>
</gene>
<proteinExistence type="predicted"/>
<dbReference type="RefSeq" id="WP_115833093.1">
    <property type="nucleotide sequence ID" value="NZ_QNUL01000023.1"/>
</dbReference>
<dbReference type="Proteomes" id="UP000256373">
    <property type="component" value="Unassembled WGS sequence"/>
</dbReference>
<organism evidence="1 2">
    <name type="scientific">Dyadobacter luteus</name>
    <dbReference type="NCBI Taxonomy" id="2259619"/>
    <lineage>
        <taxon>Bacteria</taxon>
        <taxon>Pseudomonadati</taxon>
        <taxon>Bacteroidota</taxon>
        <taxon>Cytophagia</taxon>
        <taxon>Cytophagales</taxon>
        <taxon>Spirosomataceae</taxon>
        <taxon>Dyadobacter</taxon>
    </lineage>
</organism>
<protein>
    <submittedName>
        <fullName evidence="1">Uncharacterized protein</fullName>
    </submittedName>
</protein>
<comment type="caution">
    <text evidence="1">The sequence shown here is derived from an EMBL/GenBank/DDBJ whole genome shotgun (WGS) entry which is preliminary data.</text>
</comment>
<keyword evidence="2" id="KW-1185">Reference proteome</keyword>
<sequence length="126" mass="14694">MIHEKIFKLAVGREAKIVIKSQTLKNSSEVNFDLEFLIRDNEENFRPPIGMNHPQFWKLKKYTAEKSRFLQLEYSGLSRKQLKESIAEFKALFGPDYTFRDKTEIGARVKSLKGIRVSALSRRMLA</sequence>
<evidence type="ECO:0000313" key="2">
    <source>
        <dbReference type="Proteomes" id="UP000256373"/>
    </source>
</evidence>
<name>A0A3D8Y689_9BACT</name>